<dbReference type="EMBL" id="LNYS01000006">
    <property type="protein sequence ID" value="KTD52182.1"/>
    <property type="molecule type" value="Genomic_DNA"/>
</dbReference>
<feature type="transmembrane region" description="Helical" evidence="1">
    <location>
        <begin position="72"/>
        <end position="94"/>
    </location>
</feature>
<gene>
    <name evidence="2" type="ORF">Lqui_1026</name>
</gene>
<dbReference type="OrthoDB" id="7938775at2"/>
<dbReference type="STRING" id="45073.Lqui_1026"/>
<accession>A0A0W0Y670</accession>
<keyword evidence="1" id="KW-0812">Transmembrane</keyword>
<dbReference type="InterPro" id="IPR036291">
    <property type="entry name" value="NAD(P)-bd_dom_sf"/>
</dbReference>
<sequence>MLNGLLFLEYAVQVLIIGGLSTLFFDFIHVAFHLCLKSTNSRLRRIGRWHLRHHQFLNTRLKINADLWSDNLIYHAIPEFLIQIIGCLFCLFFFSAGAVLSTIVIETWFFLISVYRKGVDRNHSPAKPMPACPGGLLVTPEYHALHHIFPDRYFGSICRLIDYFLGTGCQIARKKIMLTGAGGALGGAFKLQLEKEGAFVSTPCFGVDYHYDDYEKMIPLLKHTDILVLCHGSKYQFAQQANCDSFIAIIELYKQVKAKALYPAEVWAVGSEIEIQPCFGREKIKDYAQSKRNFAKAARVYFHERDILYRHMIYSRFTSSMGRGFMSADFAAWASLFLIKRGFKYIPVTYTGLAFLNYFRFLLKPSCFILNRKKN</sequence>
<feature type="transmembrane region" description="Helical" evidence="1">
    <location>
        <begin position="12"/>
        <end position="36"/>
    </location>
</feature>
<feature type="transmembrane region" description="Helical" evidence="1">
    <location>
        <begin position="345"/>
        <end position="363"/>
    </location>
</feature>
<comment type="caution">
    <text evidence="2">The sequence shown here is derived from an EMBL/GenBank/DDBJ whole genome shotgun (WGS) entry which is preliminary data.</text>
</comment>
<dbReference type="PATRIC" id="fig|45073.5.peg.1083"/>
<keyword evidence="1" id="KW-0472">Membrane</keyword>
<dbReference type="RefSeq" id="WP_058507111.1">
    <property type="nucleotide sequence ID" value="NZ_CAAAIK010000006.1"/>
</dbReference>
<reference evidence="2 3" key="1">
    <citation type="submission" date="2015-11" db="EMBL/GenBank/DDBJ databases">
        <title>Genomic analysis of 38 Legionella species identifies large and diverse effector repertoires.</title>
        <authorList>
            <person name="Burstein D."/>
            <person name="Amaro F."/>
            <person name="Zusman T."/>
            <person name="Lifshitz Z."/>
            <person name="Cohen O."/>
            <person name="Gilbert J.A."/>
            <person name="Pupko T."/>
            <person name="Shuman H.A."/>
            <person name="Segal G."/>
        </authorList>
    </citation>
    <scope>NUCLEOTIDE SEQUENCE [LARGE SCALE GENOMIC DNA]</scope>
    <source>
        <strain evidence="2 3">CDC#1442-AUS-E</strain>
    </source>
</reference>
<name>A0A0W0Y670_9GAMM</name>
<keyword evidence="3" id="KW-1185">Reference proteome</keyword>
<proteinExistence type="predicted"/>
<dbReference type="AlphaFoldDB" id="A0A0W0Y670"/>
<organism evidence="2 3">
    <name type="scientific">Legionella quinlivanii</name>
    <dbReference type="NCBI Taxonomy" id="45073"/>
    <lineage>
        <taxon>Bacteria</taxon>
        <taxon>Pseudomonadati</taxon>
        <taxon>Pseudomonadota</taxon>
        <taxon>Gammaproteobacteria</taxon>
        <taxon>Legionellales</taxon>
        <taxon>Legionellaceae</taxon>
        <taxon>Legionella</taxon>
    </lineage>
</organism>
<keyword evidence="1" id="KW-1133">Transmembrane helix</keyword>
<dbReference type="Proteomes" id="UP000054618">
    <property type="component" value="Unassembled WGS sequence"/>
</dbReference>
<dbReference type="SUPFAM" id="SSF51735">
    <property type="entry name" value="NAD(P)-binding Rossmann-fold domains"/>
    <property type="match status" value="1"/>
</dbReference>
<evidence type="ECO:0000313" key="2">
    <source>
        <dbReference type="EMBL" id="KTD52182.1"/>
    </source>
</evidence>
<evidence type="ECO:0000256" key="1">
    <source>
        <dbReference type="SAM" id="Phobius"/>
    </source>
</evidence>
<protein>
    <submittedName>
        <fullName evidence="2">Bifunctional sterol desaturase/short chain dehydrogenase</fullName>
    </submittedName>
</protein>
<evidence type="ECO:0000313" key="3">
    <source>
        <dbReference type="Proteomes" id="UP000054618"/>
    </source>
</evidence>